<evidence type="ECO:0000256" key="6">
    <source>
        <dbReference type="RuleBase" id="RU363045"/>
    </source>
</evidence>
<dbReference type="OrthoDB" id="5295771at2759"/>
<evidence type="ECO:0000256" key="2">
    <source>
        <dbReference type="ARBA" id="ARBA00009322"/>
    </source>
</evidence>
<dbReference type="Gene3D" id="3.60.160.10">
    <property type="entry name" value="Mitochondrial biogenesis AIM24"/>
    <property type="match status" value="1"/>
</dbReference>
<sequence length="195" mass="21220">SSNRVTAVRRLNILARFRKEPSPAIIAKPTVTGNGPFVALPEFEPIGSPSHLLNVSLPSSSKLNIRSGSMVAIDGDLSKLASTTRWLTPHTDYEEVRTNAAVSLVINGNGENYSIIDIKDAREQWSILRDDSIVAWTGFSLKLTPTSIVRRENSFLSYGKGVIVVNSPTQLLEITLKEGEEMVVNPDSLVATSTT</sequence>
<dbReference type="Pfam" id="PF01987">
    <property type="entry name" value="AIM24"/>
    <property type="match status" value="1"/>
</dbReference>
<dbReference type="PANTHER" id="PTHR36959:SF2">
    <property type="entry name" value="ALTERED INHERITANCE OF MITOCHONDRIA PROTEIN 24, MITOCHONDRIAL"/>
    <property type="match status" value="1"/>
</dbReference>
<organism evidence="7 8">
    <name type="scientific">Suhomyces tanzawaensis NRRL Y-17324</name>
    <dbReference type="NCBI Taxonomy" id="984487"/>
    <lineage>
        <taxon>Eukaryota</taxon>
        <taxon>Fungi</taxon>
        <taxon>Dikarya</taxon>
        <taxon>Ascomycota</taxon>
        <taxon>Saccharomycotina</taxon>
        <taxon>Pichiomycetes</taxon>
        <taxon>Debaryomycetaceae</taxon>
        <taxon>Suhomyces</taxon>
    </lineage>
</organism>
<dbReference type="STRING" id="984487.A0A1E4SMK1"/>
<keyword evidence="5 6" id="KW-0496">Mitochondrion</keyword>
<feature type="non-terminal residue" evidence="7">
    <location>
        <position position="195"/>
    </location>
</feature>
<evidence type="ECO:0000256" key="1">
    <source>
        <dbReference type="ARBA" id="ARBA00004173"/>
    </source>
</evidence>
<evidence type="ECO:0000256" key="3">
    <source>
        <dbReference type="ARBA" id="ARBA00013287"/>
    </source>
</evidence>
<proteinExistence type="inferred from homology"/>
<dbReference type="SUPFAM" id="SSF51219">
    <property type="entry name" value="TRAP-like"/>
    <property type="match status" value="1"/>
</dbReference>
<reference evidence="8" key="1">
    <citation type="submission" date="2016-05" db="EMBL/GenBank/DDBJ databases">
        <title>Comparative genomics of biotechnologically important yeasts.</title>
        <authorList>
            <consortium name="DOE Joint Genome Institute"/>
            <person name="Riley R."/>
            <person name="Haridas S."/>
            <person name="Wolfe K.H."/>
            <person name="Lopes M.R."/>
            <person name="Hittinger C.T."/>
            <person name="Goker M."/>
            <person name="Salamov A."/>
            <person name="Wisecaver J."/>
            <person name="Long T.M."/>
            <person name="Aerts A.L."/>
            <person name="Barry K."/>
            <person name="Choi C."/>
            <person name="Clum A."/>
            <person name="Coughlan A.Y."/>
            <person name="Deshpande S."/>
            <person name="Douglass A.P."/>
            <person name="Hanson S.J."/>
            <person name="Klenk H.-P."/>
            <person name="Labutti K."/>
            <person name="Lapidus A."/>
            <person name="Lindquist E."/>
            <person name="Lipzen A."/>
            <person name="Meier-Kolthoff J.P."/>
            <person name="Ohm R.A."/>
            <person name="Otillar R.P."/>
            <person name="Pangilinan J."/>
            <person name="Peng Y."/>
            <person name="Rokas A."/>
            <person name="Rosa C.A."/>
            <person name="Scheuner C."/>
            <person name="Sibirny A.A."/>
            <person name="Slot J.C."/>
            <person name="Stielow J.B."/>
            <person name="Sun H."/>
            <person name="Kurtzman C.P."/>
            <person name="Blackwell M."/>
            <person name="Grigoriev I.V."/>
            <person name="Jeffries T.W."/>
        </authorList>
    </citation>
    <scope>NUCLEOTIDE SEQUENCE [LARGE SCALE GENOMIC DNA]</scope>
    <source>
        <strain evidence="8">NRRL Y-17324</strain>
    </source>
</reference>
<name>A0A1E4SMK1_9ASCO</name>
<dbReference type="RefSeq" id="XP_020065759.1">
    <property type="nucleotide sequence ID" value="XM_020208727.1"/>
</dbReference>
<dbReference type="GeneID" id="30982864"/>
<feature type="non-terminal residue" evidence="7">
    <location>
        <position position="1"/>
    </location>
</feature>
<dbReference type="GO" id="GO:0005743">
    <property type="term" value="C:mitochondrial inner membrane"/>
    <property type="evidence" value="ECO:0007669"/>
    <property type="project" value="TreeGrafter"/>
</dbReference>
<comment type="similarity">
    <text evidence="2 6">Belongs to the AIM24 family.</text>
</comment>
<evidence type="ECO:0000256" key="4">
    <source>
        <dbReference type="ARBA" id="ARBA00022946"/>
    </source>
</evidence>
<dbReference type="EMBL" id="KV453910">
    <property type="protein sequence ID" value="ODV80637.1"/>
    <property type="molecule type" value="Genomic_DNA"/>
</dbReference>
<dbReference type="InterPro" id="IPR002838">
    <property type="entry name" value="AIM24"/>
</dbReference>
<accession>A0A1E4SMK1</accession>
<dbReference type="Proteomes" id="UP000094285">
    <property type="component" value="Unassembled WGS sequence"/>
</dbReference>
<gene>
    <name evidence="7" type="ORF">CANTADRAFT_37599</name>
</gene>
<comment type="subcellular location">
    <subcellularLocation>
        <location evidence="1 6">Mitochondrion</location>
    </subcellularLocation>
</comment>
<dbReference type="PANTHER" id="PTHR36959">
    <property type="entry name" value="ALTERED INHERITANCE OF MITOCHONDRIA PROTEIN 24, MITOCHONDRIAL"/>
    <property type="match status" value="1"/>
</dbReference>
<keyword evidence="8" id="KW-1185">Reference proteome</keyword>
<evidence type="ECO:0000256" key="5">
    <source>
        <dbReference type="ARBA" id="ARBA00023128"/>
    </source>
</evidence>
<protein>
    <recommendedName>
        <fullName evidence="3 6">Altered inheritance of mitochondria protein 24, mitochondrial</fullName>
    </recommendedName>
</protein>
<dbReference type="InterPro" id="IPR016031">
    <property type="entry name" value="Trp_RNA-bd_attenuator-like_dom"/>
</dbReference>
<keyword evidence="4" id="KW-0809">Transit peptide</keyword>
<dbReference type="InterPro" id="IPR036983">
    <property type="entry name" value="AIM24_sf"/>
</dbReference>
<dbReference type="GO" id="GO:0007007">
    <property type="term" value="P:inner mitochondrial membrane organization"/>
    <property type="evidence" value="ECO:0007669"/>
    <property type="project" value="TreeGrafter"/>
</dbReference>
<dbReference type="AlphaFoldDB" id="A0A1E4SMK1"/>
<evidence type="ECO:0000313" key="7">
    <source>
        <dbReference type="EMBL" id="ODV80637.1"/>
    </source>
</evidence>
<evidence type="ECO:0000313" key="8">
    <source>
        <dbReference type="Proteomes" id="UP000094285"/>
    </source>
</evidence>